<evidence type="ECO:0000313" key="1">
    <source>
        <dbReference type="EMBL" id="KKK40285.1"/>
    </source>
</evidence>
<name>A0A0F8VWG2_9ZZZZ</name>
<proteinExistence type="predicted"/>
<feature type="non-terminal residue" evidence="1">
    <location>
        <position position="152"/>
    </location>
</feature>
<accession>A0A0F8VWG2</accession>
<dbReference type="AlphaFoldDB" id="A0A0F8VWG2"/>
<reference evidence="1" key="1">
    <citation type="journal article" date="2015" name="Nature">
        <title>Complex archaea that bridge the gap between prokaryotes and eukaryotes.</title>
        <authorList>
            <person name="Spang A."/>
            <person name="Saw J.H."/>
            <person name="Jorgensen S.L."/>
            <person name="Zaremba-Niedzwiedzka K."/>
            <person name="Martijn J."/>
            <person name="Lind A.E."/>
            <person name="van Eijk R."/>
            <person name="Schleper C."/>
            <person name="Guy L."/>
            <person name="Ettema T.J."/>
        </authorList>
    </citation>
    <scope>NUCLEOTIDE SEQUENCE</scope>
</reference>
<dbReference type="EMBL" id="LAZR01070486">
    <property type="protein sequence ID" value="KKK40285.1"/>
    <property type="molecule type" value="Genomic_DNA"/>
</dbReference>
<organism evidence="1">
    <name type="scientific">marine sediment metagenome</name>
    <dbReference type="NCBI Taxonomy" id="412755"/>
    <lineage>
        <taxon>unclassified sequences</taxon>
        <taxon>metagenomes</taxon>
        <taxon>ecological metagenomes</taxon>
    </lineage>
</organism>
<dbReference type="Gene3D" id="3.40.960.10">
    <property type="entry name" value="VSR Endonuclease"/>
    <property type="match status" value="1"/>
</dbReference>
<sequence length="152" mass="17724">MSLLLTKLQDFLHRATNEGVSAQDGTTTEFTDACNAAIKDKFNGPRTKRKFSINMSSIGKPLCQLQAEKYNFPKETKEYIKIKSDNNIITLPYHRIKKIKEARAKQITPLQDTKIEIKMQDLLKQLKIKFQTHKYMKEIEHAYQCDIFIPKM</sequence>
<comment type="caution">
    <text evidence="1">The sequence shown here is derived from an EMBL/GenBank/DDBJ whole genome shotgun (WGS) entry which is preliminary data.</text>
</comment>
<gene>
    <name evidence="1" type="ORF">LCGC14_3100690</name>
</gene>
<protein>
    <submittedName>
        <fullName evidence="1">Uncharacterized protein</fullName>
    </submittedName>
</protein>